<dbReference type="GO" id="GO:0016887">
    <property type="term" value="F:ATP hydrolysis activity"/>
    <property type="evidence" value="ECO:0007669"/>
    <property type="project" value="InterPro"/>
</dbReference>
<sequence length="112" mass="11951">MSTIVLDKISFSYPTHQVLRGISLHIGAGECACLVGSNGCGKTTLLHWITSGQPPADTQASGAISRDRAIGYVPQRLPRPGDPGFSPETWQNGIGELGRGILHPAFWNTPIE</sequence>
<evidence type="ECO:0000256" key="1">
    <source>
        <dbReference type="ARBA" id="ARBA00022448"/>
    </source>
</evidence>
<comment type="caution">
    <text evidence="3">The sequence shown here is derived from an EMBL/GenBank/DDBJ whole genome shotgun (WGS) entry which is preliminary data.</text>
</comment>
<dbReference type="SUPFAM" id="SSF52540">
    <property type="entry name" value="P-loop containing nucleoside triphosphate hydrolases"/>
    <property type="match status" value="1"/>
</dbReference>
<dbReference type="Proteomes" id="UP000575397">
    <property type="component" value="Unassembled WGS sequence"/>
</dbReference>
<dbReference type="Gene3D" id="3.40.50.300">
    <property type="entry name" value="P-loop containing nucleotide triphosphate hydrolases"/>
    <property type="match status" value="1"/>
</dbReference>
<accession>A0A7Y0UT65</accession>
<dbReference type="RefSeq" id="WP_169762515.1">
    <property type="nucleotide sequence ID" value="NZ_JABCUQ010000010.1"/>
</dbReference>
<protein>
    <submittedName>
        <fullName evidence="3">ATP-binding cassette domain-containing protein</fullName>
    </submittedName>
</protein>
<keyword evidence="3" id="KW-0547">Nucleotide-binding</keyword>
<keyword evidence="1" id="KW-0813">Transport</keyword>
<gene>
    <name evidence="3" type="ORF">HHJ77_04935</name>
</gene>
<reference evidence="3 4" key="1">
    <citation type="submission" date="2020-04" db="EMBL/GenBank/DDBJ databases">
        <title>Antimicrobial susceptibility and clonality of vaginal-derived multi-drug resistant Mobiluncus isolates in China.</title>
        <authorList>
            <person name="Zhang X."/>
        </authorList>
    </citation>
    <scope>NUCLEOTIDE SEQUENCE [LARGE SCALE GENOMIC DNA]</scope>
    <source>
        <strain evidence="3 4">12</strain>
    </source>
</reference>
<name>A0A7Y0UT65_9ACTO</name>
<dbReference type="GO" id="GO:0005524">
    <property type="term" value="F:ATP binding"/>
    <property type="evidence" value="ECO:0007669"/>
    <property type="project" value="UniProtKB-KW"/>
</dbReference>
<keyword evidence="3" id="KW-0067">ATP-binding</keyword>
<dbReference type="InterPro" id="IPR003439">
    <property type="entry name" value="ABC_transporter-like_ATP-bd"/>
</dbReference>
<evidence type="ECO:0000313" key="4">
    <source>
        <dbReference type="Proteomes" id="UP000575397"/>
    </source>
</evidence>
<evidence type="ECO:0000259" key="2">
    <source>
        <dbReference type="Pfam" id="PF00005"/>
    </source>
</evidence>
<dbReference type="AlphaFoldDB" id="A0A7Y0UT65"/>
<organism evidence="3 4">
    <name type="scientific">Mobiluncus mulieris</name>
    <dbReference type="NCBI Taxonomy" id="2052"/>
    <lineage>
        <taxon>Bacteria</taxon>
        <taxon>Bacillati</taxon>
        <taxon>Actinomycetota</taxon>
        <taxon>Actinomycetes</taxon>
        <taxon>Actinomycetales</taxon>
        <taxon>Actinomycetaceae</taxon>
        <taxon>Mobiluncus</taxon>
    </lineage>
</organism>
<feature type="domain" description="ABC transporter" evidence="2">
    <location>
        <begin position="19"/>
        <end position="71"/>
    </location>
</feature>
<evidence type="ECO:0000313" key="3">
    <source>
        <dbReference type="EMBL" id="NMX03286.1"/>
    </source>
</evidence>
<dbReference type="EMBL" id="JABCUS010000008">
    <property type="protein sequence ID" value="NMX03286.1"/>
    <property type="molecule type" value="Genomic_DNA"/>
</dbReference>
<proteinExistence type="predicted"/>
<dbReference type="Pfam" id="PF00005">
    <property type="entry name" value="ABC_tran"/>
    <property type="match status" value="1"/>
</dbReference>
<dbReference type="PANTHER" id="PTHR42734">
    <property type="entry name" value="METAL TRANSPORT SYSTEM ATP-BINDING PROTEIN TM_0124-RELATED"/>
    <property type="match status" value="1"/>
</dbReference>
<dbReference type="InterPro" id="IPR050153">
    <property type="entry name" value="Metal_Ion_Import_ABC"/>
</dbReference>
<dbReference type="InterPro" id="IPR027417">
    <property type="entry name" value="P-loop_NTPase"/>
</dbReference>